<accession>A0A2S5CZT7</accession>
<dbReference type="EMBL" id="PGLV01000001">
    <property type="protein sequence ID" value="POZ56333.1"/>
    <property type="molecule type" value="Genomic_DNA"/>
</dbReference>
<name>A0A2S5CZT7_LYSSH</name>
<dbReference type="AlphaFoldDB" id="A0A2S5CZT7"/>
<proteinExistence type="predicted"/>
<gene>
    <name evidence="1" type="ORF">LYSIN_01116</name>
</gene>
<dbReference type="RefSeq" id="WP_103976511.1">
    <property type="nucleotide sequence ID" value="NZ_PGLV01000001.1"/>
</dbReference>
<sequence length="184" mass="20986">MQRKTKSAIVLIAVLVIFGGIFGYIKFTEQLGKPTPEKEKAAVGHVEVTIKDNTVSEAKENIPYPDDLEEFKMRNIIHNMSHQKVKTENDIKIGNTQITQAKVDRLLEIAKLNMKLYDNGDVYIKILERWSGGDFSIAVEDHNSIWEMQNGEVGKAIRLLTPEEEKSHIKFYFTKPLKPENSAQ</sequence>
<dbReference type="InterPro" id="IPR046208">
    <property type="entry name" value="DUF6241"/>
</dbReference>
<protein>
    <submittedName>
        <fullName evidence="1">Uncharacterized protein</fullName>
    </submittedName>
</protein>
<comment type="caution">
    <text evidence="1">The sequence shown here is derived from an EMBL/GenBank/DDBJ whole genome shotgun (WGS) entry which is preliminary data.</text>
</comment>
<evidence type="ECO:0000313" key="1">
    <source>
        <dbReference type="EMBL" id="POZ56333.1"/>
    </source>
</evidence>
<reference evidence="1 2" key="1">
    <citation type="submission" date="2017-11" db="EMBL/GenBank/DDBJ databases">
        <title>Genome sequence of Lysinibacillus sphaericus, a lignin-degrading bacteria isolated from municipal solid waste soil.</title>
        <authorList>
            <person name="Persinoti G.F."/>
            <person name="Paixao D.A."/>
            <person name="Bugg T.D."/>
            <person name="Squina F.M."/>
        </authorList>
    </citation>
    <scope>NUCLEOTIDE SEQUENCE [LARGE SCALE GENOMIC DNA]</scope>
    <source>
        <strain evidence="1 2">A1</strain>
    </source>
</reference>
<dbReference type="Pfam" id="PF19754">
    <property type="entry name" value="DUF6241"/>
    <property type="match status" value="1"/>
</dbReference>
<keyword evidence="2" id="KW-1185">Reference proteome</keyword>
<organism evidence="1 2">
    <name type="scientific">Lysinibacillus sphaericus</name>
    <name type="common">Bacillus sphaericus</name>
    <dbReference type="NCBI Taxonomy" id="1421"/>
    <lineage>
        <taxon>Bacteria</taxon>
        <taxon>Bacillati</taxon>
        <taxon>Bacillota</taxon>
        <taxon>Bacilli</taxon>
        <taxon>Bacillales</taxon>
        <taxon>Bacillaceae</taxon>
        <taxon>Lysinibacillus</taxon>
    </lineage>
</organism>
<dbReference type="Proteomes" id="UP000237319">
    <property type="component" value="Unassembled WGS sequence"/>
</dbReference>
<evidence type="ECO:0000313" key="2">
    <source>
        <dbReference type="Proteomes" id="UP000237319"/>
    </source>
</evidence>